<keyword evidence="3" id="KW-1185">Reference proteome</keyword>
<dbReference type="Proteomes" id="UP000265520">
    <property type="component" value="Unassembled WGS sequence"/>
</dbReference>
<comment type="caution">
    <text evidence="2">The sequence shown here is derived from an EMBL/GenBank/DDBJ whole genome shotgun (WGS) entry which is preliminary data.</text>
</comment>
<dbReference type="Pfam" id="PF03732">
    <property type="entry name" value="Retrotrans_gag"/>
    <property type="match status" value="1"/>
</dbReference>
<evidence type="ECO:0000259" key="1">
    <source>
        <dbReference type="Pfam" id="PF03732"/>
    </source>
</evidence>
<dbReference type="InterPro" id="IPR005162">
    <property type="entry name" value="Retrotrans_gag_dom"/>
</dbReference>
<dbReference type="EMBL" id="LXQA010221911">
    <property type="protein sequence ID" value="MCI35281.1"/>
    <property type="molecule type" value="Genomic_DNA"/>
</dbReference>
<dbReference type="AlphaFoldDB" id="A0A392RFD5"/>
<dbReference type="PANTHER" id="PTHR33223:SF11">
    <property type="entry name" value="ELEMENT PROTEIN, PUTATIVE-RELATED"/>
    <property type="match status" value="1"/>
</dbReference>
<organism evidence="2 3">
    <name type="scientific">Trifolium medium</name>
    <dbReference type="NCBI Taxonomy" id="97028"/>
    <lineage>
        <taxon>Eukaryota</taxon>
        <taxon>Viridiplantae</taxon>
        <taxon>Streptophyta</taxon>
        <taxon>Embryophyta</taxon>
        <taxon>Tracheophyta</taxon>
        <taxon>Spermatophyta</taxon>
        <taxon>Magnoliopsida</taxon>
        <taxon>eudicotyledons</taxon>
        <taxon>Gunneridae</taxon>
        <taxon>Pentapetalae</taxon>
        <taxon>rosids</taxon>
        <taxon>fabids</taxon>
        <taxon>Fabales</taxon>
        <taxon>Fabaceae</taxon>
        <taxon>Papilionoideae</taxon>
        <taxon>50 kb inversion clade</taxon>
        <taxon>NPAAA clade</taxon>
        <taxon>Hologalegina</taxon>
        <taxon>IRL clade</taxon>
        <taxon>Trifolieae</taxon>
        <taxon>Trifolium</taxon>
    </lineage>
</organism>
<evidence type="ECO:0000313" key="2">
    <source>
        <dbReference type="EMBL" id="MCI35281.1"/>
    </source>
</evidence>
<protein>
    <recommendedName>
        <fullName evidence="1">Retrotransposon gag domain-containing protein</fullName>
    </recommendedName>
</protein>
<proteinExistence type="predicted"/>
<reference evidence="2 3" key="1">
    <citation type="journal article" date="2018" name="Front. Plant Sci.">
        <title>Red Clover (Trifolium pratense) and Zigzag Clover (T. medium) - A Picture of Genomic Similarities and Differences.</title>
        <authorList>
            <person name="Dluhosova J."/>
            <person name="Istvanek J."/>
            <person name="Nedelnik J."/>
            <person name="Repkova J."/>
        </authorList>
    </citation>
    <scope>NUCLEOTIDE SEQUENCE [LARGE SCALE GENOMIC DNA]</scope>
    <source>
        <strain evidence="3">cv. 10/8</strain>
        <tissue evidence="2">Leaf</tissue>
    </source>
</reference>
<dbReference type="PANTHER" id="PTHR33223">
    <property type="entry name" value="CCHC-TYPE DOMAIN-CONTAINING PROTEIN"/>
    <property type="match status" value="1"/>
</dbReference>
<sequence length="77" mass="9422">QAKDWLQCFPSGTINTWKELEDKFLERFFTHNQFQKRRAEIMNFQQHEAETLGEAYERFKLLKRKCPNHNIDAMEQM</sequence>
<feature type="domain" description="Retrotransposon gag" evidence="1">
    <location>
        <begin position="2"/>
        <end position="74"/>
    </location>
</feature>
<name>A0A392RFD5_9FABA</name>
<feature type="non-terminal residue" evidence="2">
    <location>
        <position position="1"/>
    </location>
</feature>
<accession>A0A392RFD5</accession>
<evidence type="ECO:0000313" key="3">
    <source>
        <dbReference type="Proteomes" id="UP000265520"/>
    </source>
</evidence>